<evidence type="ECO:0000256" key="1">
    <source>
        <dbReference type="ARBA" id="ARBA00001933"/>
    </source>
</evidence>
<evidence type="ECO:0000256" key="4">
    <source>
        <dbReference type="ARBA" id="ARBA00011738"/>
    </source>
</evidence>
<dbReference type="GO" id="GO:0030170">
    <property type="term" value="F:pyridoxal phosphate binding"/>
    <property type="evidence" value="ECO:0007669"/>
    <property type="project" value="InterPro"/>
</dbReference>
<gene>
    <name evidence="14" type="ORF">HKX39_06160</name>
</gene>
<dbReference type="RefSeq" id="WP_171680450.1">
    <property type="nucleotide sequence ID" value="NZ_JABGBN010000003.1"/>
</dbReference>
<protein>
    <recommendedName>
        <fullName evidence="5">8-amino-7-oxononanoate synthase</fullName>
        <ecNumber evidence="5">2.3.1.47</ecNumber>
    </recommendedName>
    <alternativeName>
        <fullName evidence="9">7-keto-8-amino-pelargonic acid synthase</fullName>
    </alternativeName>
    <alternativeName>
        <fullName evidence="10">8-amino-7-ketopelargonate synthase</fullName>
    </alternativeName>
</protein>
<evidence type="ECO:0000256" key="5">
    <source>
        <dbReference type="ARBA" id="ARBA00013187"/>
    </source>
</evidence>
<dbReference type="GO" id="GO:0008710">
    <property type="term" value="F:8-amino-7-oxononanoate synthase activity"/>
    <property type="evidence" value="ECO:0007669"/>
    <property type="project" value="UniProtKB-EC"/>
</dbReference>
<evidence type="ECO:0000256" key="12">
    <source>
        <dbReference type="RuleBase" id="RU003693"/>
    </source>
</evidence>
<organism evidence="14 15">
    <name type="scientific">Pelistega suis</name>
    <dbReference type="NCBI Taxonomy" id="1631957"/>
    <lineage>
        <taxon>Bacteria</taxon>
        <taxon>Pseudomonadati</taxon>
        <taxon>Pseudomonadota</taxon>
        <taxon>Betaproteobacteria</taxon>
        <taxon>Burkholderiales</taxon>
        <taxon>Alcaligenaceae</taxon>
        <taxon>Pelistega</taxon>
    </lineage>
</organism>
<keyword evidence="7" id="KW-0093">Biotin biosynthesis</keyword>
<dbReference type="Gene3D" id="3.90.1150.10">
    <property type="entry name" value="Aspartate Aminotransferase, domain 1"/>
    <property type="match status" value="1"/>
</dbReference>
<dbReference type="InterPro" id="IPR050087">
    <property type="entry name" value="AON_synthase_class-II"/>
</dbReference>
<evidence type="ECO:0000256" key="11">
    <source>
        <dbReference type="ARBA" id="ARBA00047715"/>
    </source>
</evidence>
<evidence type="ECO:0000256" key="8">
    <source>
        <dbReference type="ARBA" id="ARBA00022898"/>
    </source>
</evidence>
<accession>A0A849P7K8</accession>
<dbReference type="InterPro" id="IPR001917">
    <property type="entry name" value="Aminotrans_II_pyridoxalP_BS"/>
</dbReference>
<evidence type="ECO:0000256" key="7">
    <source>
        <dbReference type="ARBA" id="ARBA00022756"/>
    </source>
</evidence>
<evidence type="ECO:0000256" key="3">
    <source>
        <dbReference type="ARBA" id="ARBA00010008"/>
    </source>
</evidence>
<evidence type="ECO:0000259" key="13">
    <source>
        <dbReference type="Pfam" id="PF00155"/>
    </source>
</evidence>
<evidence type="ECO:0000256" key="9">
    <source>
        <dbReference type="ARBA" id="ARBA00032610"/>
    </source>
</evidence>
<dbReference type="InterPro" id="IPR015422">
    <property type="entry name" value="PyrdxlP-dep_Trfase_small"/>
</dbReference>
<sequence length="387" mass="43606">MQLFEQQLQQLKQANQIRQIPPLVHDGAFIYKENQKMLNLSGNDYLGLSYKRDLQQEFLALHSDNLPLFSSTSSRLLTGNSPEYQHLEESMALAFDRESCLLFNTGYHANIGIIPALSDENTLIISDQLIHASLIDGIRLSKATRLRFAHNDYEQLQQLLEENQHHYHLILIVTESVFSMDGDHADLTQLVNIKKQYPNTLLYVDEAHAIGVYGQNGLGLAEEQGCIADIDLLVGTFGKAMASVGAYLISSQLIRDTLINKMRPLIFSTALPPLNIAWTHFIFNKLPKLQTQRQHLAHISAYLRTVFAEQFHLPMPSQSCIVPYIVGDNQKAIALAHALQQQGYYCLPIRPPTVPKGTARIRFSLNADMQQDTLDLLIHVLKGLNNA</sequence>
<dbReference type="AlphaFoldDB" id="A0A849P7K8"/>
<dbReference type="InterPro" id="IPR015421">
    <property type="entry name" value="PyrdxlP-dep_Trfase_major"/>
</dbReference>
<dbReference type="PANTHER" id="PTHR13693">
    <property type="entry name" value="CLASS II AMINOTRANSFERASE/8-AMINO-7-OXONONANOATE SYNTHASE"/>
    <property type="match status" value="1"/>
</dbReference>
<dbReference type="EMBL" id="JABGBN010000003">
    <property type="protein sequence ID" value="NOL51755.1"/>
    <property type="molecule type" value="Genomic_DNA"/>
</dbReference>
<keyword evidence="6" id="KW-0808">Transferase</keyword>
<keyword evidence="15" id="KW-1185">Reference proteome</keyword>
<dbReference type="Proteomes" id="UP000537862">
    <property type="component" value="Unassembled WGS sequence"/>
</dbReference>
<comment type="pathway">
    <text evidence="2">Cofactor biosynthesis; biotin biosynthesis.</text>
</comment>
<dbReference type="Gene3D" id="3.40.640.10">
    <property type="entry name" value="Type I PLP-dependent aspartate aminotransferase-like (Major domain)"/>
    <property type="match status" value="1"/>
</dbReference>
<dbReference type="SUPFAM" id="SSF53383">
    <property type="entry name" value="PLP-dependent transferases"/>
    <property type="match status" value="1"/>
</dbReference>
<evidence type="ECO:0000313" key="15">
    <source>
        <dbReference type="Proteomes" id="UP000537862"/>
    </source>
</evidence>
<dbReference type="InterPro" id="IPR004839">
    <property type="entry name" value="Aminotransferase_I/II_large"/>
</dbReference>
<evidence type="ECO:0000256" key="2">
    <source>
        <dbReference type="ARBA" id="ARBA00004746"/>
    </source>
</evidence>
<dbReference type="InterPro" id="IPR015424">
    <property type="entry name" value="PyrdxlP-dep_Trfase"/>
</dbReference>
<reference evidence="14 15" key="1">
    <citation type="submission" date="2020-05" db="EMBL/GenBank/DDBJ databases">
        <authorList>
            <person name="Niu N."/>
        </authorList>
    </citation>
    <scope>NUCLEOTIDE SEQUENCE [LARGE SCALE GENOMIC DNA]</scope>
    <source>
        <strain evidence="14 15">3340-03</strain>
    </source>
</reference>
<comment type="similarity">
    <text evidence="3">Belongs to the class-II pyridoxal-phosphate-dependent aminotransferase family. BioF subfamily.</text>
</comment>
<comment type="cofactor">
    <cofactor evidence="1 12">
        <name>pyridoxal 5'-phosphate</name>
        <dbReference type="ChEBI" id="CHEBI:597326"/>
    </cofactor>
</comment>
<dbReference type="PROSITE" id="PS00599">
    <property type="entry name" value="AA_TRANSFER_CLASS_2"/>
    <property type="match status" value="1"/>
</dbReference>
<dbReference type="Pfam" id="PF00155">
    <property type="entry name" value="Aminotran_1_2"/>
    <property type="match status" value="1"/>
</dbReference>
<evidence type="ECO:0000313" key="14">
    <source>
        <dbReference type="EMBL" id="NOL51755.1"/>
    </source>
</evidence>
<comment type="subunit">
    <text evidence="4">Homodimer.</text>
</comment>
<keyword evidence="8 12" id="KW-0663">Pyridoxal phosphate</keyword>
<proteinExistence type="inferred from homology"/>
<feature type="domain" description="Aminotransferase class I/classII large" evidence="13">
    <location>
        <begin position="36"/>
        <end position="380"/>
    </location>
</feature>
<evidence type="ECO:0000256" key="10">
    <source>
        <dbReference type="ARBA" id="ARBA00033381"/>
    </source>
</evidence>
<dbReference type="EC" id="2.3.1.47" evidence="5"/>
<comment type="caution">
    <text evidence="14">The sequence shown here is derived from an EMBL/GenBank/DDBJ whole genome shotgun (WGS) entry which is preliminary data.</text>
</comment>
<evidence type="ECO:0000256" key="6">
    <source>
        <dbReference type="ARBA" id="ARBA00022679"/>
    </source>
</evidence>
<comment type="catalytic activity">
    <reaction evidence="11">
        <text>6-carboxyhexanoyl-[ACP] + L-alanine + H(+) = (8S)-8-amino-7-oxononanoate + holo-[ACP] + CO2</text>
        <dbReference type="Rhea" id="RHEA:42288"/>
        <dbReference type="Rhea" id="RHEA-COMP:9685"/>
        <dbReference type="Rhea" id="RHEA-COMP:9955"/>
        <dbReference type="ChEBI" id="CHEBI:15378"/>
        <dbReference type="ChEBI" id="CHEBI:16526"/>
        <dbReference type="ChEBI" id="CHEBI:57972"/>
        <dbReference type="ChEBI" id="CHEBI:64479"/>
        <dbReference type="ChEBI" id="CHEBI:78846"/>
        <dbReference type="ChEBI" id="CHEBI:149468"/>
        <dbReference type="EC" id="2.3.1.47"/>
    </reaction>
</comment>
<dbReference type="GO" id="GO:0009102">
    <property type="term" value="P:biotin biosynthetic process"/>
    <property type="evidence" value="ECO:0007669"/>
    <property type="project" value="UniProtKB-KW"/>
</dbReference>
<dbReference type="PANTHER" id="PTHR13693:SF100">
    <property type="entry name" value="8-AMINO-7-OXONONANOATE SYNTHASE"/>
    <property type="match status" value="1"/>
</dbReference>
<name>A0A849P7K8_9BURK</name>